<dbReference type="Proteomes" id="UP000270299">
    <property type="component" value="Unassembled WGS sequence"/>
</dbReference>
<organism evidence="2 3">
    <name type="scientific">Mycetocola manganoxydans</name>
    <dbReference type="NCBI Taxonomy" id="699879"/>
    <lineage>
        <taxon>Bacteria</taxon>
        <taxon>Bacillati</taxon>
        <taxon>Actinomycetota</taxon>
        <taxon>Actinomycetes</taxon>
        <taxon>Micrococcales</taxon>
        <taxon>Microbacteriaceae</taxon>
        <taxon>Mycetocola</taxon>
    </lineage>
</organism>
<dbReference type="OrthoDB" id="8526151at2"/>
<evidence type="ECO:0000313" key="3">
    <source>
        <dbReference type="Proteomes" id="UP000270299"/>
    </source>
</evidence>
<feature type="domain" description="SnoaL-like" evidence="1">
    <location>
        <begin position="10"/>
        <end position="98"/>
    </location>
</feature>
<evidence type="ECO:0000313" key="2">
    <source>
        <dbReference type="EMBL" id="RLP72370.1"/>
    </source>
</evidence>
<dbReference type="InterPro" id="IPR032710">
    <property type="entry name" value="NTF2-like_dom_sf"/>
</dbReference>
<protein>
    <submittedName>
        <fullName evidence="2">Nuclear transport factor 2 family protein</fullName>
    </submittedName>
</protein>
<name>A0A3L6ZX76_9MICO</name>
<evidence type="ECO:0000259" key="1">
    <source>
        <dbReference type="Pfam" id="PF12680"/>
    </source>
</evidence>
<dbReference type="Gene3D" id="3.10.450.50">
    <property type="match status" value="1"/>
</dbReference>
<dbReference type="AlphaFoldDB" id="A0A3L6ZX76"/>
<accession>A0A3L6ZX76</accession>
<dbReference type="Pfam" id="PF12680">
    <property type="entry name" value="SnoaL_2"/>
    <property type="match status" value="1"/>
</dbReference>
<reference evidence="2 3" key="1">
    <citation type="submission" date="2018-10" db="EMBL/GenBank/DDBJ databases">
        <authorList>
            <person name="Li J."/>
        </authorList>
    </citation>
    <scope>NUCLEOTIDE SEQUENCE [LARGE SCALE GENOMIC DNA]</scope>
    <source>
        <strain evidence="2 3">CCTCC AB209002</strain>
    </source>
</reference>
<comment type="caution">
    <text evidence="2">The sequence shown here is derived from an EMBL/GenBank/DDBJ whole genome shotgun (WGS) entry which is preliminary data.</text>
</comment>
<proteinExistence type="predicted"/>
<dbReference type="SUPFAM" id="SSF54427">
    <property type="entry name" value="NTF2-like"/>
    <property type="match status" value="1"/>
</dbReference>
<dbReference type="RefSeq" id="WP_121672091.1">
    <property type="nucleotide sequence ID" value="NZ_BMXM01000001.1"/>
</dbReference>
<dbReference type="InterPro" id="IPR037401">
    <property type="entry name" value="SnoaL-like"/>
</dbReference>
<dbReference type="EMBL" id="RCUV01000005">
    <property type="protein sequence ID" value="RLP72370.1"/>
    <property type="molecule type" value="Genomic_DNA"/>
</dbReference>
<keyword evidence="3" id="KW-1185">Reference proteome</keyword>
<sequence length="119" mass="13945">MMDPTTQWMQAYERAWESNDPADIRALFTEDAVLRNEPWTEPFHGHEAIVAQWLARRDEPGNHTFEWFPLVITDDLWVVQGATDYTDGRTYSNLWVIRPGDGGRAREFTEWWMDQGSPS</sequence>
<gene>
    <name evidence="2" type="ORF">D9V29_04240</name>
</gene>